<name>A0A543CIW9_9ACTN</name>
<feature type="transmembrane region" description="Helical" evidence="2">
    <location>
        <begin position="54"/>
        <end position="75"/>
    </location>
</feature>
<feature type="transmembrane region" description="Helical" evidence="2">
    <location>
        <begin position="202"/>
        <end position="222"/>
    </location>
</feature>
<gene>
    <name evidence="3" type="ORF">FB559_2616</name>
</gene>
<dbReference type="EMBL" id="VFOZ01000001">
    <property type="protein sequence ID" value="TQL97043.1"/>
    <property type="molecule type" value="Genomic_DNA"/>
</dbReference>
<feature type="region of interest" description="Disordered" evidence="1">
    <location>
        <begin position="1"/>
        <end position="26"/>
    </location>
</feature>
<keyword evidence="4" id="KW-1185">Reference proteome</keyword>
<dbReference type="NCBIfam" id="NF041646">
    <property type="entry name" value="VC0807_fam"/>
    <property type="match status" value="1"/>
</dbReference>
<reference evidence="3 4" key="1">
    <citation type="submission" date="2019-06" db="EMBL/GenBank/DDBJ databases">
        <title>Sequencing the genomes of 1000 actinobacteria strains.</title>
        <authorList>
            <person name="Klenk H.-P."/>
        </authorList>
    </citation>
    <scope>NUCLEOTIDE SEQUENCE [LARGE SCALE GENOMIC DNA]</scope>
    <source>
        <strain evidence="3 4">DSM 102200</strain>
    </source>
</reference>
<protein>
    <recommendedName>
        <fullName evidence="5">Intracellular septation protein A</fullName>
    </recommendedName>
</protein>
<evidence type="ECO:0000256" key="1">
    <source>
        <dbReference type="SAM" id="MobiDB-lite"/>
    </source>
</evidence>
<feature type="transmembrane region" description="Helical" evidence="2">
    <location>
        <begin position="113"/>
        <end position="132"/>
    </location>
</feature>
<dbReference type="AlphaFoldDB" id="A0A543CIW9"/>
<organism evidence="3 4">
    <name type="scientific">Actinoallomurus bryophytorum</name>
    <dbReference type="NCBI Taxonomy" id="1490222"/>
    <lineage>
        <taxon>Bacteria</taxon>
        <taxon>Bacillati</taxon>
        <taxon>Actinomycetota</taxon>
        <taxon>Actinomycetes</taxon>
        <taxon>Streptosporangiales</taxon>
        <taxon>Thermomonosporaceae</taxon>
        <taxon>Actinoallomurus</taxon>
    </lineage>
</organism>
<keyword evidence="2" id="KW-1133">Transmembrane helix</keyword>
<dbReference type="Proteomes" id="UP000316096">
    <property type="component" value="Unassembled WGS sequence"/>
</dbReference>
<feature type="transmembrane region" description="Helical" evidence="2">
    <location>
        <begin position="175"/>
        <end position="196"/>
    </location>
</feature>
<dbReference type="RefSeq" id="WP_141955821.1">
    <property type="nucleotide sequence ID" value="NZ_VFOZ01000001.1"/>
</dbReference>
<feature type="compositionally biased region" description="Basic and acidic residues" evidence="1">
    <location>
        <begin position="1"/>
        <end position="11"/>
    </location>
</feature>
<evidence type="ECO:0008006" key="5">
    <source>
        <dbReference type="Google" id="ProtNLM"/>
    </source>
</evidence>
<comment type="caution">
    <text evidence="3">The sequence shown here is derived from an EMBL/GenBank/DDBJ whole genome shotgun (WGS) entry which is preliminary data.</text>
</comment>
<feature type="transmembrane region" description="Helical" evidence="2">
    <location>
        <begin position="28"/>
        <end position="48"/>
    </location>
</feature>
<proteinExistence type="predicted"/>
<keyword evidence="2" id="KW-0472">Membrane</keyword>
<evidence type="ECO:0000313" key="4">
    <source>
        <dbReference type="Proteomes" id="UP000316096"/>
    </source>
</evidence>
<accession>A0A543CIW9</accession>
<evidence type="ECO:0000256" key="2">
    <source>
        <dbReference type="SAM" id="Phobius"/>
    </source>
</evidence>
<keyword evidence="2" id="KW-0812">Transmembrane</keyword>
<feature type="transmembrane region" description="Helical" evidence="2">
    <location>
        <begin position="82"/>
        <end position="101"/>
    </location>
</feature>
<evidence type="ECO:0000313" key="3">
    <source>
        <dbReference type="EMBL" id="TQL97043.1"/>
    </source>
</evidence>
<sequence length="230" mass="25362">MMSSELTERPDTPGQPKHSGQQKTPGRLAPLIPIAIDLIVPLVVLYGLRAVGASLWQALIASSIVPIVVVAARFARRRVVDYAALFVLALMVFGIVLSLLTGDPRALLIRDSWIWMLVGMAGLWMLASVVYGRPALMVVFRSFVLTKVGPEGLRQWESRWDNDAEFRHGLRTLTVVWGVATVLNAVLHVIGAFVLPLDVAPLVLNIIWPVIAAPLATFHFVYTKRKDLRA</sequence>
<dbReference type="OrthoDB" id="3781030at2"/>